<reference evidence="1" key="1">
    <citation type="submission" date="2020-04" db="EMBL/GenBank/DDBJ databases">
        <authorList>
            <person name="Chiriac C."/>
            <person name="Salcher M."/>
            <person name="Ghai R."/>
            <person name="Kavagutti S V."/>
        </authorList>
    </citation>
    <scope>NUCLEOTIDE SEQUENCE</scope>
</reference>
<proteinExistence type="predicted"/>
<sequence>MTALYNLAGQYRELATQLEELDLDQATVSDTIEASGLLDDITTKAQGIEFIARGLELYSPAIEAEVERLTALKKQRETKAVALREYLKTQMEAAGISKIDCELFQISIAKNPPSVDVFAPELIPAQYMRHPIPPPPAPDKAAIAAALKANFDVQGARLIQKTKLKVK</sequence>
<dbReference type="Pfam" id="PF05565">
    <property type="entry name" value="Sipho_Gp157"/>
    <property type="match status" value="1"/>
</dbReference>
<protein>
    <submittedName>
        <fullName evidence="1">Siphovirus Gp157</fullName>
    </submittedName>
</protein>
<gene>
    <name evidence="1" type="ORF">UFOVP607_15</name>
</gene>
<evidence type="ECO:0000313" key="1">
    <source>
        <dbReference type="EMBL" id="CAB4152455.1"/>
    </source>
</evidence>
<dbReference type="EMBL" id="LR796581">
    <property type="protein sequence ID" value="CAB4152455.1"/>
    <property type="molecule type" value="Genomic_DNA"/>
</dbReference>
<accession>A0A6J5MYY7</accession>
<name>A0A6J5MYY7_9CAUD</name>
<organism evidence="1">
    <name type="scientific">uncultured Caudovirales phage</name>
    <dbReference type="NCBI Taxonomy" id="2100421"/>
    <lineage>
        <taxon>Viruses</taxon>
        <taxon>Duplodnaviria</taxon>
        <taxon>Heunggongvirae</taxon>
        <taxon>Uroviricota</taxon>
        <taxon>Caudoviricetes</taxon>
        <taxon>Peduoviridae</taxon>
        <taxon>Maltschvirus</taxon>
        <taxon>Maltschvirus maltsch</taxon>
    </lineage>
</organism>
<dbReference type="InterPro" id="IPR008840">
    <property type="entry name" value="Sipho_Gp157"/>
</dbReference>